<evidence type="ECO:0000256" key="1">
    <source>
        <dbReference type="SAM" id="MobiDB-lite"/>
    </source>
</evidence>
<keyword evidence="3" id="KW-1185">Reference proteome</keyword>
<evidence type="ECO:0000313" key="3">
    <source>
        <dbReference type="Proteomes" id="UP000199087"/>
    </source>
</evidence>
<gene>
    <name evidence="2" type="ORF">BN000_04709</name>
</gene>
<sequence length="43" mass="4933">MSKQSNKEFNNKNKPLPKVDVEFGGDNGLEDKALKAQKKWQNK</sequence>
<dbReference type="EMBL" id="CVRB01000005">
    <property type="protein sequence ID" value="CRK84664.1"/>
    <property type="molecule type" value="Genomic_DNA"/>
</dbReference>
<dbReference type="Proteomes" id="UP000199087">
    <property type="component" value="Unassembled WGS sequence"/>
</dbReference>
<feature type="region of interest" description="Disordered" evidence="1">
    <location>
        <begin position="1"/>
        <end position="27"/>
    </location>
</feature>
<proteinExistence type="predicted"/>
<name>A0A0U1P2X5_9BACI</name>
<reference evidence="3" key="1">
    <citation type="submission" date="2015-05" db="EMBL/GenBank/DDBJ databases">
        <authorList>
            <person name="Urmite Genomes"/>
        </authorList>
    </citation>
    <scope>NUCLEOTIDE SEQUENCE [LARGE SCALE GENOMIC DNA]</scope>
    <source>
        <strain evidence="3">LF1</strain>
    </source>
</reference>
<dbReference type="AlphaFoldDB" id="A0A0U1P2X5"/>
<accession>A0A0U1P2X5</accession>
<feature type="compositionally biased region" description="Basic and acidic residues" evidence="1">
    <location>
        <begin position="1"/>
        <end position="21"/>
    </location>
</feature>
<evidence type="ECO:0000313" key="2">
    <source>
        <dbReference type="EMBL" id="CRK84664.1"/>
    </source>
</evidence>
<organism evidence="2 3">
    <name type="scientific">Neobacillus massiliamazoniensis</name>
    <dbReference type="NCBI Taxonomy" id="1499688"/>
    <lineage>
        <taxon>Bacteria</taxon>
        <taxon>Bacillati</taxon>
        <taxon>Bacillota</taxon>
        <taxon>Bacilli</taxon>
        <taxon>Bacillales</taxon>
        <taxon>Bacillaceae</taxon>
        <taxon>Neobacillus</taxon>
    </lineage>
</organism>
<protein>
    <submittedName>
        <fullName evidence="2">Uncharacterized protein</fullName>
    </submittedName>
</protein>